<protein>
    <submittedName>
        <fullName evidence="2">Possibl zinc metallo-peptidase</fullName>
    </submittedName>
</protein>
<dbReference type="PATRIC" id="fig|43678.3.peg.3573"/>
<dbReference type="Gene3D" id="3.30.2010.20">
    <property type="match status" value="1"/>
</dbReference>
<dbReference type="CDD" id="cd12954">
    <property type="entry name" value="MMP_TTHA0227_like_1"/>
    <property type="match status" value="1"/>
</dbReference>
<dbReference type="InterPro" id="IPR010428">
    <property type="entry name" value="Zincin_1"/>
</dbReference>
<feature type="compositionally biased region" description="Basic residues" evidence="1">
    <location>
        <begin position="79"/>
        <end position="89"/>
    </location>
</feature>
<comment type="caution">
    <text evidence="2">The sequence shown here is derived from an EMBL/GenBank/DDBJ whole genome shotgun (WGS) entry which is preliminary data.</text>
</comment>
<evidence type="ECO:0000256" key="1">
    <source>
        <dbReference type="SAM" id="MobiDB-lite"/>
    </source>
</evidence>
<organism evidence="2 3">
    <name type="scientific">Oerskovia enterophila</name>
    <dbReference type="NCBI Taxonomy" id="43678"/>
    <lineage>
        <taxon>Bacteria</taxon>
        <taxon>Bacillati</taxon>
        <taxon>Actinomycetota</taxon>
        <taxon>Actinomycetes</taxon>
        <taxon>Micrococcales</taxon>
        <taxon>Cellulomonadaceae</taxon>
        <taxon>Oerskovia</taxon>
    </lineage>
</organism>
<dbReference type="Pfam" id="PF06262">
    <property type="entry name" value="Zincin_1"/>
    <property type="match status" value="1"/>
</dbReference>
<evidence type="ECO:0000313" key="3">
    <source>
        <dbReference type="Proteomes" id="UP000076447"/>
    </source>
</evidence>
<dbReference type="STRING" id="43678.OJAG_34090"/>
<feature type="region of interest" description="Disordered" evidence="1">
    <location>
        <begin position="1"/>
        <end position="107"/>
    </location>
</feature>
<proteinExistence type="predicted"/>
<gene>
    <name evidence="2" type="ORF">OJAG_34090</name>
</gene>
<dbReference type="Proteomes" id="UP000076447">
    <property type="component" value="Unassembled WGS sequence"/>
</dbReference>
<accession>A0A163Q9K9</accession>
<dbReference type="EMBL" id="LRIE01000083">
    <property type="protein sequence ID" value="KZM33925.1"/>
    <property type="molecule type" value="Genomic_DNA"/>
</dbReference>
<sequence length="215" mass="23401">MVAMPYTPIPVLATGRPGHGTQPSSRLGDVPAHPSSSPSPTPHGRRRRPERAAPDAPAPLVASLRIPARGPDLNDAGPHPRRRDRRGRGIRGPLLPPSAPANRTRGEKFDAHVIATIALLERSWSKQLHGTEFAVEDVPPSDPAPWEDAGVPLGRYFPADSGQPARIVVYRRPIESRAFDDDDTADLVRDVVVEQVAHMLARTPEEIDPRYQGGH</sequence>
<dbReference type="SUPFAM" id="SSF55486">
    <property type="entry name" value="Metalloproteases ('zincins'), catalytic domain"/>
    <property type="match status" value="1"/>
</dbReference>
<dbReference type="InterPro" id="IPR038555">
    <property type="entry name" value="Zincin_1_sf"/>
</dbReference>
<evidence type="ECO:0000313" key="2">
    <source>
        <dbReference type="EMBL" id="KZM33925.1"/>
    </source>
</evidence>
<dbReference type="AlphaFoldDB" id="A0A163Q9K9"/>
<name>A0A163Q9K9_9CELL</name>
<reference evidence="2 3" key="1">
    <citation type="submission" date="2016-01" db="EMBL/GenBank/DDBJ databases">
        <title>Genome sequence of Oerskovia enterophila VJag, an agar and cellulose degrading bacterium.</title>
        <authorList>
            <person name="Poehlein A."/>
            <person name="Jag V."/>
            <person name="Bengelsdorf F."/>
            <person name="Duerre P."/>
            <person name="Daniel R."/>
        </authorList>
    </citation>
    <scope>NUCLEOTIDE SEQUENCE [LARGE SCALE GENOMIC DNA]</scope>
    <source>
        <strain evidence="2 3">VJag</strain>
    </source>
</reference>